<feature type="non-terminal residue" evidence="1">
    <location>
        <position position="1"/>
    </location>
</feature>
<comment type="caution">
    <text evidence="1">The sequence shown here is derived from an EMBL/GenBank/DDBJ whole genome shotgun (WGS) entry which is preliminary data.</text>
</comment>
<evidence type="ECO:0000313" key="1">
    <source>
        <dbReference type="EMBL" id="GMS97718.1"/>
    </source>
</evidence>
<dbReference type="EMBL" id="BTSX01000004">
    <property type="protein sequence ID" value="GMS97718.1"/>
    <property type="molecule type" value="Genomic_DNA"/>
</dbReference>
<evidence type="ECO:0000313" key="2">
    <source>
        <dbReference type="Proteomes" id="UP001432027"/>
    </source>
</evidence>
<sequence>APAIASLPHRRFQADNRLGTKAAKPIIIRTPALSPPVIPSPSSIPRRSVFMEWSQWRLNRIR</sequence>
<proteinExistence type="predicted"/>
<accession>A0AAV5TU21</accession>
<dbReference type="AlphaFoldDB" id="A0AAV5TU21"/>
<gene>
    <name evidence="1" type="ORF">PENTCL1PPCAC_19893</name>
</gene>
<organism evidence="1 2">
    <name type="scientific">Pristionchus entomophagus</name>
    <dbReference type="NCBI Taxonomy" id="358040"/>
    <lineage>
        <taxon>Eukaryota</taxon>
        <taxon>Metazoa</taxon>
        <taxon>Ecdysozoa</taxon>
        <taxon>Nematoda</taxon>
        <taxon>Chromadorea</taxon>
        <taxon>Rhabditida</taxon>
        <taxon>Rhabditina</taxon>
        <taxon>Diplogasteromorpha</taxon>
        <taxon>Diplogasteroidea</taxon>
        <taxon>Neodiplogasteridae</taxon>
        <taxon>Pristionchus</taxon>
    </lineage>
</organism>
<reference evidence="1" key="1">
    <citation type="submission" date="2023-10" db="EMBL/GenBank/DDBJ databases">
        <title>Genome assembly of Pristionchus species.</title>
        <authorList>
            <person name="Yoshida K."/>
            <person name="Sommer R.J."/>
        </authorList>
    </citation>
    <scope>NUCLEOTIDE SEQUENCE</scope>
    <source>
        <strain evidence="1">RS0144</strain>
    </source>
</reference>
<dbReference type="Proteomes" id="UP001432027">
    <property type="component" value="Unassembled WGS sequence"/>
</dbReference>
<feature type="non-terminal residue" evidence="1">
    <location>
        <position position="62"/>
    </location>
</feature>
<protein>
    <submittedName>
        <fullName evidence="1">Uncharacterized protein</fullName>
    </submittedName>
</protein>
<keyword evidence="2" id="KW-1185">Reference proteome</keyword>
<name>A0AAV5TU21_9BILA</name>